<sequence>MYMTEREFRSRNLIDTQVEEETSSYINVGVPDNLMELDVNNSNDDKQEQEFNFLVKERSKKHSVGNTSNINYSLSLIEQFLNINEDDNNGNENESDSEYDNDEQTVNFDAPDIEDHFDNIPIVNINQLDCNLDS</sequence>
<keyword evidence="3" id="KW-1185">Reference proteome</keyword>
<feature type="region of interest" description="Disordered" evidence="1">
    <location>
        <begin position="83"/>
        <end position="105"/>
    </location>
</feature>
<dbReference type="AlphaFoldDB" id="A0A015LAC1"/>
<organism evidence="2 3">
    <name type="scientific">Rhizophagus irregularis (strain DAOM 197198w)</name>
    <name type="common">Glomus intraradices</name>
    <dbReference type="NCBI Taxonomy" id="1432141"/>
    <lineage>
        <taxon>Eukaryota</taxon>
        <taxon>Fungi</taxon>
        <taxon>Fungi incertae sedis</taxon>
        <taxon>Mucoromycota</taxon>
        <taxon>Glomeromycotina</taxon>
        <taxon>Glomeromycetes</taxon>
        <taxon>Glomerales</taxon>
        <taxon>Glomeraceae</taxon>
        <taxon>Rhizophagus</taxon>
    </lineage>
</organism>
<evidence type="ECO:0000256" key="1">
    <source>
        <dbReference type="SAM" id="MobiDB-lite"/>
    </source>
</evidence>
<dbReference type="Proteomes" id="UP000022910">
    <property type="component" value="Unassembled WGS sequence"/>
</dbReference>
<name>A0A015LAC1_RHIIW</name>
<dbReference type="EMBL" id="JEMT01029603">
    <property type="protein sequence ID" value="EXX51758.1"/>
    <property type="molecule type" value="Genomic_DNA"/>
</dbReference>
<gene>
    <name evidence="2" type="ORF">RirG_258930</name>
</gene>
<dbReference type="HOGENOM" id="CLU_1897317_0_0_1"/>
<comment type="caution">
    <text evidence="2">The sequence shown here is derived from an EMBL/GenBank/DDBJ whole genome shotgun (WGS) entry which is preliminary data.</text>
</comment>
<reference evidence="2 3" key="1">
    <citation type="submission" date="2014-02" db="EMBL/GenBank/DDBJ databases">
        <title>Single nucleus genome sequencing reveals high similarity among nuclei of an endomycorrhizal fungus.</title>
        <authorList>
            <person name="Lin K."/>
            <person name="Geurts R."/>
            <person name="Zhang Z."/>
            <person name="Limpens E."/>
            <person name="Saunders D.G."/>
            <person name="Mu D."/>
            <person name="Pang E."/>
            <person name="Cao H."/>
            <person name="Cha H."/>
            <person name="Lin T."/>
            <person name="Zhou Q."/>
            <person name="Shang Y."/>
            <person name="Li Y."/>
            <person name="Ivanov S."/>
            <person name="Sharma T."/>
            <person name="Velzen R.V."/>
            <person name="Ruijter N.D."/>
            <person name="Aanen D.K."/>
            <person name="Win J."/>
            <person name="Kamoun S."/>
            <person name="Bisseling T."/>
            <person name="Huang S."/>
        </authorList>
    </citation>
    <scope>NUCLEOTIDE SEQUENCE [LARGE SCALE GENOMIC DNA]</scope>
    <source>
        <strain evidence="3">DAOM197198w</strain>
    </source>
</reference>
<feature type="compositionally biased region" description="Acidic residues" evidence="1">
    <location>
        <begin position="84"/>
        <end position="103"/>
    </location>
</feature>
<evidence type="ECO:0000313" key="2">
    <source>
        <dbReference type="EMBL" id="EXX51758.1"/>
    </source>
</evidence>
<accession>A0A015LAC1</accession>
<evidence type="ECO:0000313" key="3">
    <source>
        <dbReference type="Proteomes" id="UP000022910"/>
    </source>
</evidence>
<protein>
    <submittedName>
        <fullName evidence="2">Uncharacterized protein</fullName>
    </submittedName>
</protein>
<proteinExistence type="predicted"/>
<dbReference type="OrthoDB" id="2424953at2759"/>